<dbReference type="PANTHER" id="PTHR31043:SF3">
    <property type="entry name" value="NEPHROCYSTIN-4"/>
    <property type="match status" value="1"/>
</dbReference>
<dbReference type="GO" id="GO:0090090">
    <property type="term" value="P:negative regulation of canonical Wnt signaling pathway"/>
    <property type="evidence" value="ECO:0007669"/>
    <property type="project" value="InterPro"/>
</dbReference>
<reference evidence="3" key="1">
    <citation type="submission" date="2020-10" db="EMBL/GenBank/DDBJ databases">
        <authorList>
            <person name="Kikuchi T."/>
        </authorList>
    </citation>
    <scope>NUCLEOTIDE SEQUENCE</scope>
    <source>
        <strain evidence="3">NKZ352</strain>
    </source>
</reference>
<name>A0A8S1GTQ1_9PELO</name>
<protein>
    <recommendedName>
        <fullName evidence="2">NPHP4 C2-like domain-containing protein</fullName>
    </recommendedName>
</protein>
<feature type="compositionally biased region" description="Basic and acidic residues" evidence="1">
    <location>
        <begin position="492"/>
        <end position="518"/>
    </location>
</feature>
<evidence type="ECO:0000259" key="2">
    <source>
        <dbReference type="Pfam" id="PF26186"/>
    </source>
</evidence>
<keyword evidence="4" id="KW-1185">Reference proteome</keyword>
<evidence type="ECO:0000313" key="4">
    <source>
        <dbReference type="Proteomes" id="UP000835052"/>
    </source>
</evidence>
<organism evidence="3 4">
    <name type="scientific">Caenorhabditis auriculariae</name>
    <dbReference type="NCBI Taxonomy" id="2777116"/>
    <lineage>
        <taxon>Eukaryota</taxon>
        <taxon>Metazoa</taxon>
        <taxon>Ecdysozoa</taxon>
        <taxon>Nematoda</taxon>
        <taxon>Chromadorea</taxon>
        <taxon>Rhabditida</taxon>
        <taxon>Rhabditina</taxon>
        <taxon>Rhabditomorpha</taxon>
        <taxon>Rhabditoidea</taxon>
        <taxon>Rhabditidae</taxon>
        <taxon>Peloderinae</taxon>
        <taxon>Caenorhabditis</taxon>
    </lineage>
</organism>
<proteinExistence type="predicted"/>
<dbReference type="Proteomes" id="UP000835052">
    <property type="component" value="Unassembled WGS sequence"/>
</dbReference>
<dbReference type="GO" id="GO:0036064">
    <property type="term" value="C:ciliary basal body"/>
    <property type="evidence" value="ECO:0007669"/>
    <property type="project" value="TreeGrafter"/>
</dbReference>
<gene>
    <name evidence="3" type="ORF">CAUJ_LOCUS2548</name>
</gene>
<dbReference type="GO" id="GO:1904491">
    <property type="term" value="P:protein localization to ciliary transition zone"/>
    <property type="evidence" value="ECO:0007669"/>
    <property type="project" value="TreeGrafter"/>
</dbReference>
<dbReference type="EMBL" id="CAJGYM010000005">
    <property type="protein sequence ID" value="CAD6186629.1"/>
    <property type="molecule type" value="Genomic_DNA"/>
</dbReference>
<accession>A0A8S1GTQ1</accession>
<dbReference type="PANTHER" id="PTHR31043">
    <property type="entry name" value="NEPHROCYSTIN-4"/>
    <property type="match status" value="1"/>
</dbReference>
<feature type="region of interest" description="Disordered" evidence="1">
    <location>
        <begin position="492"/>
        <end position="525"/>
    </location>
</feature>
<evidence type="ECO:0000313" key="3">
    <source>
        <dbReference type="EMBL" id="CAD6186629.1"/>
    </source>
</evidence>
<evidence type="ECO:0000256" key="1">
    <source>
        <dbReference type="SAM" id="MobiDB-lite"/>
    </source>
</evidence>
<comment type="caution">
    <text evidence="3">The sequence shown here is derived from an EMBL/GenBank/DDBJ whole genome shotgun (WGS) entry which is preliminary data.</text>
</comment>
<dbReference type="InterPro" id="IPR058765">
    <property type="entry name" value="NPHP4_C2-like"/>
</dbReference>
<dbReference type="GO" id="GO:0097730">
    <property type="term" value="C:non-motile cilium"/>
    <property type="evidence" value="ECO:0007669"/>
    <property type="project" value="InterPro"/>
</dbReference>
<dbReference type="GO" id="GO:0097546">
    <property type="term" value="C:ciliary base"/>
    <property type="evidence" value="ECO:0007669"/>
    <property type="project" value="TreeGrafter"/>
</dbReference>
<sequence length="774" mass="88798">MRIFSPESRMTPANEWYMDFLSKRGVDVKRQIPSSAETEGYALIFGSLNLSELNADSNYRFHTFFFDARTCQMFGKPFHSAWVVPKNGQCHFNEEVFFHCPRVDEEISLVLEIVENNKNGNSTRSVGWTSMKVQNSNEPMLQYRQIPAEINLKLVELYGGTPKVLTFTKSFKSVKKGVIECQLFSHPSLLRVIDYFPEFCLIGSKQEVPGLYGDSEEAQLASPHPIPQIAASLDEISISFGFNANKIEQVIIEEITKDRAQKDNLPFNVGVKRKVAVIERRLKIGVHNGYCYLSEPLSLSLSCSNQNLFSSNSLLRKRRALSSNDLKNEASTLYLNSRVSLPKFCEDSRLVIVFSLEYLFTVENDTQCSQPILIGWGAWKPCSKGSLPTQVQTSVPLIGGPRPNPEYALCFKNLLHLFRRDDSVFTESAPRITMYFNFFVDQLRPESGISTQRDHGEEQREMIRRQRLQQMEEEEYRRQLEEEEIRRIRREEERRRQEEEWSRRKETEEKERKEEENRMPMLTPRNDPIAIQSAREASKEALQAIETFIEEEIVAEPLYCENTAPTTSRIPLEETRISNIPRAVQAIVSKENFGAVKDRHGESPTVCDVTENPLLSFDVERNDRLDCNEIIFQFLAYKKMILSGGDKPEANVLRRLDRNGKIIEDSPGFLIKYIIERESEDDKDDIIAYLAHCHVVVDAWDAESLIYVGAAIIPLRSLLRRGKEAVQSYVACPVFDSSRPSTTSSNGVLYLRIANIGHPSTLQLGEQCFIILFW</sequence>
<feature type="domain" description="NPHP4 C2-like" evidence="2">
    <location>
        <begin position="648"/>
        <end position="728"/>
    </location>
</feature>
<dbReference type="Pfam" id="PF26186">
    <property type="entry name" value="NPHP4_C2_3rd"/>
    <property type="match status" value="1"/>
</dbReference>
<dbReference type="GO" id="GO:0035869">
    <property type="term" value="C:ciliary transition zone"/>
    <property type="evidence" value="ECO:0007669"/>
    <property type="project" value="TreeGrafter"/>
</dbReference>
<dbReference type="InterPro" id="IPR029775">
    <property type="entry name" value="NPHP4"/>
</dbReference>
<dbReference type="AlphaFoldDB" id="A0A8S1GTQ1"/>
<dbReference type="OrthoDB" id="313446at2759"/>